<protein>
    <submittedName>
        <fullName evidence="1">Uncharacterized protein</fullName>
    </submittedName>
</protein>
<sequence length="142" mass="16213">MDFESGFLENEDNFKEAFINNSIINDTSLMKGDTVIPLAIEYPQNENLANTQENKNSQATLKALNLISSTKQSNAVKDDTPVTYDAFIKLFNMETYYTVENKLVYIEILTRDFRGFMGVKVNKEDVEIIVKNSSYKGMLNMI</sequence>
<dbReference type="EMBL" id="BLAL01000285">
    <property type="protein sequence ID" value="GET00127.1"/>
    <property type="molecule type" value="Genomic_DNA"/>
</dbReference>
<gene>
    <name evidence="1" type="ORF">RCL2_002659800</name>
</gene>
<reference evidence="1" key="1">
    <citation type="submission" date="2019-10" db="EMBL/GenBank/DDBJ databases">
        <title>Conservation and host-specific expression of non-tandemly repeated heterogenous ribosome RNA gene in arbuscular mycorrhizal fungi.</title>
        <authorList>
            <person name="Maeda T."/>
            <person name="Kobayashi Y."/>
            <person name="Nakagawa T."/>
            <person name="Ezawa T."/>
            <person name="Yamaguchi K."/>
            <person name="Bino T."/>
            <person name="Nishimoto Y."/>
            <person name="Shigenobu S."/>
            <person name="Kawaguchi M."/>
        </authorList>
    </citation>
    <scope>NUCLEOTIDE SEQUENCE</scope>
    <source>
        <strain evidence="1">HR1</strain>
    </source>
</reference>
<evidence type="ECO:0000313" key="1">
    <source>
        <dbReference type="EMBL" id="GET00127.1"/>
    </source>
</evidence>
<dbReference type="AlphaFoldDB" id="A0A8H3M9S3"/>
<proteinExistence type="predicted"/>
<organism evidence="1 2">
    <name type="scientific">Rhizophagus clarus</name>
    <dbReference type="NCBI Taxonomy" id="94130"/>
    <lineage>
        <taxon>Eukaryota</taxon>
        <taxon>Fungi</taxon>
        <taxon>Fungi incertae sedis</taxon>
        <taxon>Mucoromycota</taxon>
        <taxon>Glomeromycotina</taxon>
        <taxon>Glomeromycetes</taxon>
        <taxon>Glomerales</taxon>
        <taxon>Glomeraceae</taxon>
        <taxon>Rhizophagus</taxon>
    </lineage>
</organism>
<name>A0A8H3M9S3_9GLOM</name>
<evidence type="ECO:0000313" key="2">
    <source>
        <dbReference type="Proteomes" id="UP000615446"/>
    </source>
</evidence>
<dbReference type="Proteomes" id="UP000615446">
    <property type="component" value="Unassembled WGS sequence"/>
</dbReference>
<comment type="caution">
    <text evidence="1">The sequence shown here is derived from an EMBL/GenBank/DDBJ whole genome shotgun (WGS) entry which is preliminary data.</text>
</comment>
<accession>A0A8H3M9S3</accession>